<dbReference type="Proteomes" id="UP001218218">
    <property type="component" value="Unassembled WGS sequence"/>
</dbReference>
<organism evidence="2 3">
    <name type="scientific">Mycena albidolilacea</name>
    <dbReference type="NCBI Taxonomy" id="1033008"/>
    <lineage>
        <taxon>Eukaryota</taxon>
        <taxon>Fungi</taxon>
        <taxon>Dikarya</taxon>
        <taxon>Basidiomycota</taxon>
        <taxon>Agaricomycotina</taxon>
        <taxon>Agaricomycetes</taxon>
        <taxon>Agaricomycetidae</taxon>
        <taxon>Agaricales</taxon>
        <taxon>Marasmiineae</taxon>
        <taxon>Mycenaceae</taxon>
        <taxon>Mycena</taxon>
    </lineage>
</organism>
<accession>A0AAD6ZC09</accession>
<sequence length="207" mass="23000">MNKAVDAQKMHGLSTGSSDCLDGVDGHRAGRDRGGTHTSRSPLMSLNSTQAQRLPTSEFARMKTQPREDGIRDSRQGQKSARLEISGPFRLGHGRMPTKWLHELDLRIIRVDPPKKHANDSGLFLQRLPRVLKSVSSLPSNAHQRGQQSIVCSKQSVSTSLHVHETSTNHEARAWPPPPPRTPYHAAFRQHILGLSFQSHRPNAPTL</sequence>
<evidence type="ECO:0000313" key="2">
    <source>
        <dbReference type="EMBL" id="KAJ7315343.1"/>
    </source>
</evidence>
<reference evidence="2" key="1">
    <citation type="submission" date="2023-03" db="EMBL/GenBank/DDBJ databases">
        <title>Massive genome expansion in bonnet fungi (Mycena s.s.) driven by repeated elements and novel gene families across ecological guilds.</title>
        <authorList>
            <consortium name="Lawrence Berkeley National Laboratory"/>
            <person name="Harder C.B."/>
            <person name="Miyauchi S."/>
            <person name="Viragh M."/>
            <person name="Kuo A."/>
            <person name="Thoen E."/>
            <person name="Andreopoulos B."/>
            <person name="Lu D."/>
            <person name="Skrede I."/>
            <person name="Drula E."/>
            <person name="Henrissat B."/>
            <person name="Morin E."/>
            <person name="Kohler A."/>
            <person name="Barry K."/>
            <person name="LaButti K."/>
            <person name="Morin E."/>
            <person name="Salamov A."/>
            <person name="Lipzen A."/>
            <person name="Mereny Z."/>
            <person name="Hegedus B."/>
            <person name="Baldrian P."/>
            <person name="Stursova M."/>
            <person name="Weitz H."/>
            <person name="Taylor A."/>
            <person name="Grigoriev I.V."/>
            <person name="Nagy L.G."/>
            <person name="Martin F."/>
            <person name="Kauserud H."/>
        </authorList>
    </citation>
    <scope>NUCLEOTIDE SEQUENCE</scope>
    <source>
        <strain evidence="2">CBHHK002</strain>
    </source>
</reference>
<dbReference type="EMBL" id="JARIHO010000062">
    <property type="protein sequence ID" value="KAJ7315343.1"/>
    <property type="molecule type" value="Genomic_DNA"/>
</dbReference>
<feature type="region of interest" description="Disordered" evidence="1">
    <location>
        <begin position="1"/>
        <end position="81"/>
    </location>
</feature>
<protein>
    <submittedName>
        <fullName evidence="2">Uncharacterized protein</fullName>
    </submittedName>
</protein>
<feature type="compositionally biased region" description="Basic and acidic residues" evidence="1">
    <location>
        <begin position="65"/>
        <end position="76"/>
    </location>
</feature>
<name>A0AAD6ZC09_9AGAR</name>
<evidence type="ECO:0000256" key="1">
    <source>
        <dbReference type="SAM" id="MobiDB-lite"/>
    </source>
</evidence>
<dbReference type="AlphaFoldDB" id="A0AAD6ZC09"/>
<proteinExistence type="predicted"/>
<feature type="compositionally biased region" description="Polar residues" evidence="1">
    <location>
        <begin position="36"/>
        <end position="55"/>
    </location>
</feature>
<gene>
    <name evidence="2" type="ORF">DFH08DRAFT_893706</name>
</gene>
<feature type="compositionally biased region" description="Basic and acidic residues" evidence="1">
    <location>
        <begin position="24"/>
        <end position="35"/>
    </location>
</feature>
<evidence type="ECO:0000313" key="3">
    <source>
        <dbReference type="Proteomes" id="UP001218218"/>
    </source>
</evidence>
<keyword evidence="3" id="KW-1185">Reference proteome</keyword>
<comment type="caution">
    <text evidence="2">The sequence shown here is derived from an EMBL/GenBank/DDBJ whole genome shotgun (WGS) entry which is preliminary data.</text>
</comment>